<dbReference type="AlphaFoldDB" id="A0A5M9K853"/>
<proteinExistence type="predicted"/>
<feature type="domain" description="Yeast cell wall synthesis Kre9/Knh1-like N-terminal" evidence="2">
    <location>
        <begin position="81"/>
        <end position="150"/>
    </location>
</feature>
<keyword evidence="1" id="KW-0732">Signal</keyword>
<dbReference type="EMBL" id="VICG01000001">
    <property type="protein sequence ID" value="KAA8577050.1"/>
    <property type="molecule type" value="Genomic_DNA"/>
</dbReference>
<dbReference type="Proteomes" id="UP000322873">
    <property type="component" value="Unassembled WGS sequence"/>
</dbReference>
<evidence type="ECO:0000259" key="2">
    <source>
        <dbReference type="Pfam" id="PF10342"/>
    </source>
</evidence>
<dbReference type="PANTHER" id="PTHR35185">
    <property type="entry name" value="SERINE/THREONINE-RICH PROTEIN ADG2-RELATED"/>
    <property type="match status" value="1"/>
</dbReference>
<evidence type="ECO:0000313" key="3">
    <source>
        <dbReference type="EMBL" id="KAA8577050.1"/>
    </source>
</evidence>
<sequence length="188" mass="21011">MHTKAIGLPTLSLLSSDIFSTQELRYPPSGLSTTHTLLKSLQALPTYTLSKFLYLIFSLLDNVIQDLFPHHICGCGLCLFLTWSSVDTDPSQFSIYLVNFKDWPPTVVSLAQNVPQEDKSIDVTIPCNLRSDYGWQINFINGTNTYVIYAQFKPSPSPDHVSTPRQLLPSPFLPLLNISTLPLLPITT</sequence>
<dbReference type="VEuPathDB" id="FungiDB:MFRU_023g00540"/>
<dbReference type="Pfam" id="PF10342">
    <property type="entry name" value="Kre9_KNH"/>
    <property type="match status" value="1"/>
</dbReference>
<accession>A0A5M9K853</accession>
<keyword evidence="4" id="KW-1185">Reference proteome</keyword>
<evidence type="ECO:0000313" key="4">
    <source>
        <dbReference type="Proteomes" id="UP000322873"/>
    </source>
</evidence>
<gene>
    <name evidence="3" type="ORF">EYC84_007062</name>
</gene>
<comment type="caution">
    <text evidence="3">The sequence shown here is derived from an EMBL/GenBank/DDBJ whole genome shotgun (WGS) entry which is preliminary data.</text>
</comment>
<reference evidence="3 4" key="1">
    <citation type="submission" date="2019-06" db="EMBL/GenBank/DDBJ databases">
        <title>Genome Sequence of the Brown Rot Fungal Pathogen Monilinia fructicola.</title>
        <authorList>
            <person name="De Miccolis Angelini R.M."/>
            <person name="Landi L."/>
            <person name="Abate D."/>
            <person name="Pollastro S."/>
            <person name="Romanazzi G."/>
            <person name="Faretra F."/>
        </authorList>
    </citation>
    <scope>NUCLEOTIDE SEQUENCE [LARGE SCALE GENOMIC DNA]</scope>
    <source>
        <strain evidence="3 4">Mfrc123</strain>
    </source>
</reference>
<organism evidence="3 4">
    <name type="scientific">Monilinia fructicola</name>
    <name type="common">Brown rot fungus</name>
    <name type="synonym">Ciboria fructicola</name>
    <dbReference type="NCBI Taxonomy" id="38448"/>
    <lineage>
        <taxon>Eukaryota</taxon>
        <taxon>Fungi</taxon>
        <taxon>Dikarya</taxon>
        <taxon>Ascomycota</taxon>
        <taxon>Pezizomycotina</taxon>
        <taxon>Leotiomycetes</taxon>
        <taxon>Helotiales</taxon>
        <taxon>Sclerotiniaceae</taxon>
        <taxon>Monilinia</taxon>
    </lineage>
</organism>
<dbReference type="InterPro" id="IPR052479">
    <property type="entry name" value="GPI-anchor_Adhesion_Reg"/>
</dbReference>
<evidence type="ECO:0000256" key="1">
    <source>
        <dbReference type="ARBA" id="ARBA00022729"/>
    </source>
</evidence>
<dbReference type="InterPro" id="IPR018466">
    <property type="entry name" value="Kre9/Knh1-like_N"/>
</dbReference>
<name>A0A5M9K853_MONFR</name>
<dbReference type="PANTHER" id="PTHR35185:SF2">
    <property type="entry name" value="EXTRACELLULAR PROLINE-SERINE RICH PROTEIN (AFU_ORTHOLOGUE AFUA_8G07090)"/>
    <property type="match status" value="1"/>
</dbReference>
<protein>
    <recommendedName>
        <fullName evidence="2">Yeast cell wall synthesis Kre9/Knh1-like N-terminal domain-containing protein</fullName>
    </recommendedName>
</protein>